<feature type="domain" description="NFACT RNA-binding" evidence="1">
    <location>
        <begin position="428"/>
        <end position="513"/>
    </location>
</feature>
<organism evidence="2 3">
    <name type="scientific">Absicoccus intestinalis</name>
    <dbReference type="NCBI Taxonomy" id="2926319"/>
    <lineage>
        <taxon>Bacteria</taxon>
        <taxon>Bacillati</taxon>
        <taxon>Bacillota</taxon>
        <taxon>Erysipelotrichia</taxon>
        <taxon>Erysipelotrichales</taxon>
        <taxon>Erysipelotrichaceae</taxon>
        <taxon>Absicoccus</taxon>
    </lineage>
</organism>
<evidence type="ECO:0000313" key="2">
    <source>
        <dbReference type="EMBL" id="MDX8416672.1"/>
    </source>
</evidence>
<keyword evidence="3" id="KW-1185">Reference proteome</keyword>
<dbReference type="RefSeq" id="WP_320325005.1">
    <property type="nucleotide sequence ID" value="NZ_JALBUS010000003.1"/>
</dbReference>
<dbReference type="InterPro" id="IPR051608">
    <property type="entry name" value="RQC_Subunit_NEMF"/>
</dbReference>
<sequence length="545" mass="63954">MAMDGLLLFTITKQLQTYCPCKLNKIQNLSDEEIVFQLHTKNAGTIRLVCNVHSNTNRIYITQKTETSQSQPTNFVMVLRKQCAQCMIESIEQIHYDRVLCFHLQCRNELGDYTQNRLYVECMGKYANMILVNQEGIIIDALKRIPVYENAKRTIHPGATYVLPKQVQKVNPTEVTQVDMDTSFVDQIYGFSPLLSKEFQFRMANGQAYADILKEVLNSRSLYVYPHDYHCIELTHLHQKAEVYPLMIGLDHLYQANEQQIRIKEQCGDVFRTVDKELKKAKKKLPKLQMSLEKSYDYKKYQQYGDLLFAYMHQIKKEKVVHVPDFETGQDVSIPIDMRLDIKGNANKYYQKYHKMKRSQSILQEQIEACKKEIDYFEQLHEQLQHCNVTDALEIRQELINAHVMMHKRSRKQAKHKNKPNVLHLQVKDIDIYIGKNNLQNNYITHHLSRKKDVWFHVKDYHGSHILCKCERPDETLIRMCAMLAAYFSKGQMSSSVPVDYCPVSQLKKVPGAPVGFVTMKSYKTIYIDPDREQIEEWIRNYKKS</sequence>
<dbReference type="PANTHER" id="PTHR15239">
    <property type="entry name" value="NUCLEAR EXPORT MEDIATOR FACTOR NEMF"/>
    <property type="match status" value="1"/>
</dbReference>
<reference evidence="2 3" key="1">
    <citation type="submission" date="2022-03" db="EMBL/GenBank/DDBJ databases">
        <title>Novel taxa within the pig intestine.</title>
        <authorList>
            <person name="Wylensek D."/>
            <person name="Bishof K."/>
            <person name="Afrizal A."/>
            <person name="Clavel T."/>
        </authorList>
    </citation>
    <scope>NUCLEOTIDE SEQUENCE [LARGE SCALE GENOMIC DNA]</scope>
    <source>
        <strain evidence="2 3">Cla-KB-P134</strain>
    </source>
</reference>
<comment type="caution">
    <text evidence="2">The sequence shown here is derived from an EMBL/GenBank/DDBJ whole genome shotgun (WGS) entry which is preliminary data.</text>
</comment>
<gene>
    <name evidence="2" type="ORF">MOZ64_02285</name>
</gene>
<name>A0ABU4WJD7_9FIRM</name>
<dbReference type="EMBL" id="JALBUS010000003">
    <property type="protein sequence ID" value="MDX8416672.1"/>
    <property type="molecule type" value="Genomic_DNA"/>
</dbReference>
<evidence type="ECO:0000313" key="3">
    <source>
        <dbReference type="Proteomes" id="UP001285244"/>
    </source>
</evidence>
<proteinExistence type="predicted"/>
<accession>A0ABU4WJD7</accession>
<dbReference type="Pfam" id="PF05833">
    <property type="entry name" value="NFACT_N"/>
    <property type="match status" value="1"/>
</dbReference>
<dbReference type="PANTHER" id="PTHR15239:SF6">
    <property type="entry name" value="RIBOSOME QUALITY CONTROL COMPLEX SUBUNIT NEMF"/>
    <property type="match status" value="1"/>
</dbReference>
<dbReference type="Pfam" id="PF05670">
    <property type="entry name" value="NFACT-R_1"/>
    <property type="match status" value="1"/>
</dbReference>
<dbReference type="InterPro" id="IPR008532">
    <property type="entry name" value="NFACT_RNA-bd"/>
</dbReference>
<dbReference type="Gene3D" id="2.30.310.10">
    <property type="entry name" value="ibrinogen binding protein from staphylococcus aureus domain"/>
    <property type="match status" value="1"/>
</dbReference>
<dbReference type="Proteomes" id="UP001285244">
    <property type="component" value="Unassembled WGS sequence"/>
</dbReference>
<evidence type="ECO:0000259" key="1">
    <source>
        <dbReference type="Pfam" id="PF05670"/>
    </source>
</evidence>
<protein>
    <submittedName>
        <fullName evidence="2">NFACT family protein</fullName>
    </submittedName>
</protein>